<dbReference type="InterPro" id="IPR045473">
    <property type="entry name" value="ASM_C"/>
</dbReference>
<evidence type="ECO:0000259" key="3">
    <source>
        <dbReference type="Pfam" id="PF19272"/>
    </source>
</evidence>
<keyword evidence="5" id="KW-1185">Reference proteome</keyword>
<comment type="caution">
    <text evidence="4">The sequence shown here is derived from an EMBL/GenBank/DDBJ whole genome shotgun (WGS) entry which is preliminary data.</text>
</comment>
<gene>
    <name evidence="4" type="primary">SMPD1_3</name>
    <name evidence="4" type="ORF">Bhyg_17743</name>
</gene>
<dbReference type="Proteomes" id="UP001151699">
    <property type="component" value="Unassembled WGS sequence"/>
</dbReference>
<name>A0A9Q0RU45_9DIPT</name>
<keyword evidence="1" id="KW-0378">Hydrolase</keyword>
<dbReference type="PANTHER" id="PTHR10340:SF34">
    <property type="entry name" value="SPHINGOMYELIN PHOSPHODIESTERASE"/>
    <property type="match status" value="1"/>
</dbReference>
<dbReference type="Pfam" id="PF19272">
    <property type="entry name" value="ASMase_C"/>
    <property type="match status" value="1"/>
</dbReference>
<dbReference type="GO" id="GO:0006685">
    <property type="term" value="P:sphingomyelin catabolic process"/>
    <property type="evidence" value="ECO:0007669"/>
    <property type="project" value="TreeGrafter"/>
</dbReference>
<evidence type="ECO:0000313" key="4">
    <source>
        <dbReference type="EMBL" id="KAJ6624289.1"/>
    </source>
</evidence>
<dbReference type="OrthoDB" id="282973at2759"/>
<keyword evidence="2" id="KW-0325">Glycoprotein</keyword>
<evidence type="ECO:0000256" key="2">
    <source>
        <dbReference type="ARBA" id="ARBA00023180"/>
    </source>
</evidence>
<dbReference type="PANTHER" id="PTHR10340">
    <property type="entry name" value="SPHINGOMYELIN PHOSPHODIESTERASE"/>
    <property type="match status" value="1"/>
</dbReference>
<dbReference type="GO" id="GO:0016020">
    <property type="term" value="C:membrane"/>
    <property type="evidence" value="ECO:0007669"/>
    <property type="project" value="GOC"/>
</dbReference>
<dbReference type="AlphaFoldDB" id="A0A9Q0RU45"/>
<dbReference type="GO" id="GO:0005764">
    <property type="term" value="C:lysosome"/>
    <property type="evidence" value="ECO:0007669"/>
    <property type="project" value="TreeGrafter"/>
</dbReference>
<dbReference type="GO" id="GO:0046513">
    <property type="term" value="P:ceramide biosynthetic process"/>
    <property type="evidence" value="ECO:0007669"/>
    <property type="project" value="TreeGrafter"/>
</dbReference>
<evidence type="ECO:0000256" key="1">
    <source>
        <dbReference type="ARBA" id="ARBA00022801"/>
    </source>
</evidence>
<proteinExistence type="predicted"/>
<dbReference type="EMBL" id="WJQU01003499">
    <property type="protein sequence ID" value="KAJ6624289.1"/>
    <property type="molecule type" value="Genomic_DNA"/>
</dbReference>
<dbReference type="GO" id="GO:0005615">
    <property type="term" value="C:extracellular space"/>
    <property type="evidence" value="ECO:0007669"/>
    <property type="project" value="TreeGrafter"/>
</dbReference>
<reference evidence="4" key="1">
    <citation type="submission" date="2022-07" db="EMBL/GenBank/DDBJ databases">
        <authorList>
            <person name="Trinca V."/>
            <person name="Uliana J.V.C."/>
            <person name="Torres T.T."/>
            <person name="Ward R.J."/>
            <person name="Monesi N."/>
        </authorList>
    </citation>
    <scope>NUCLEOTIDE SEQUENCE</scope>
    <source>
        <strain evidence="4">HSMRA1968</strain>
        <tissue evidence="4">Whole embryos</tissue>
    </source>
</reference>
<feature type="domain" description="Sphingomyelin phosphodiesterase C-terminal" evidence="3">
    <location>
        <begin position="2"/>
        <end position="84"/>
    </location>
</feature>
<dbReference type="GO" id="GO:0061750">
    <property type="term" value="F:acid sphingomyelin phosphodiesterase activity"/>
    <property type="evidence" value="ECO:0007669"/>
    <property type="project" value="TreeGrafter"/>
</dbReference>
<sequence length="172" mass="20140">VIDHENWIMNLREANLYDYPIWYKLYSTRVAYGMRGLRPSDWDELINTMTNNPEVFDLYYKHYWKNSPVRPPCDFECKKRTLCDAKSGRSHDRKHFCEDVESKIDDGSSSWKAWFLRGFSVSDIAGATTETNAKNKCSDEEQQLKAILTNKVDLMNVLMSITRLPKYVMGYG</sequence>
<protein>
    <submittedName>
        <fullName evidence="4">Sphingomyelin phosphodiesterase</fullName>
    </submittedName>
</protein>
<accession>A0A9Q0RU45</accession>
<feature type="non-terminal residue" evidence="4">
    <location>
        <position position="1"/>
    </location>
</feature>
<evidence type="ECO:0000313" key="5">
    <source>
        <dbReference type="Proteomes" id="UP001151699"/>
    </source>
</evidence>
<organism evidence="4 5">
    <name type="scientific">Pseudolycoriella hygida</name>
    <dbReference type="NCBI Taxonomy" id="35572"/>
    <lineage>
        <taxon>Eukaryota</taxon>
        <taxon>Metazoa</taxon>
        <taxon>Ecdysozoa</taxon>
        <taxon>Arthropoda</taxon>
        <taxon>Hexapoda</taxon>
        <taxon>Insecta</taxon>
        <taxon>Pterygota</taxon>
        <taxon>Neoptera</taxon>
        <taxon>Endopterygota</taxon>
        <taxon>Diptera</taxon>
        <taxon>Nematocera</taxon>
        <taxon>Sciaroidea</taxon>
        <taxon>Sciaridae</taxon>
        <taxon>Pseudolycoriella</taxon>
    </lineage>
</organism>